<gene>
    <name evidence="1" type="ORF">O6H91_11G036900</name>
</gene>
<accession>A0ACC2C7Z3</accession>
<organism evidence="1 2">
    <name type="scientific">Diphasiastrum complanatum</name>
    <name type="common">Issler's clubmoss</name>
    <name type="synonym">Lycopodium complanatum</name>
    <dbReference type="NCBI Taxonomy" id="34168"/>
    <lineage>
        <taxon>Eukaryota</taxon>
        <taxon>Viridiplantae</taxon>
        <taxon>Streptophyta</taxon>
        <taxon>Embryophyta</taxon>
        <taxon>Tracheophyta</taxon>
        <taxon>Lycopodiopsida</taxon>
        <taxon>Lycopodiales</taxon>
        <taxon>Lycopodiaceae</taxon>
        <taxon>Lycopodioideae</taxon>
        <taxon>Diphasiastrum</taxon>
    </lineage>
</organism>
<sequence>MQITSVKGWEAINSCVTSSPGQSNGDLNLYVKSLNTPTQTILDESWKRIRGLHWTSCSSSTLCLKRTTYKSVRRHAAHSPSIRQGHAIVRSSGNRFHLVWQSSCMASAYQSLCRYRSCYFGFHFNEEESISIKAACLRGRAGVAKRVASFMQGNFIETDRLSPSIRDGAMKAIDERGQRVTVGDVATRAGLKISQAEKALQALAADSGGFLEVSDEGDVLYVFPKDYRSNLAAKSFRLKIEPLLNRIQGITEYLVRASFGTALLASIALVYSAILILLSSSRSGDDNRNSRSGGFSSNQRPYGSGFTFFISPSDLFWYLDPYFFQRQRARPAGLNFFESIFSFVFGDGDPNDGLADLRWKLIGDKIAAEGGIVSAEELAPLLDPPTLKESAKEDESYVLPVLVRFDGQPIVDDEGNILYSFPSLQRTSGNWAGDKRQSNEQRALIEKHWSFSKAGDLEKMLAIGLGGLNLFGVLALGSLLKDLSVVGQYGGIIPLVSRIFPLLQVYTASFFAIPAFRWLLLQRKNSEIDRRNRARLDWANILDRPSTSLQKKVFNVSSFLDKFFGKIKCSERLYDSSFTAF</sequence>
<evidence type="ECO:0000313" key="2">
    <source>
        <dbReference type="Proteomes" id="UP001162992"/>
    </source>
</evidence>
<protein>
    <submittedName>
        <fullName evidence="1">Uncharacterized protein</fullName>
    </submittedName>
</protein>
<keyword evidence="2" id="KW-1185">Reference proteome</keyword>
<name>A0ACC2C7Z3_DIPCM</name>
<dbReference type="EMBL" id="CM055102">
    <property type="protein sequence ID" value="KAJ7538168.1"/>
    <property type="molecule type" value="Genomic_DNA"/>
</dbReference>
<reference evidence="2" key="1">
    <citation type="journal article" date="2024" name="Proc. Natl. Acad. Sci. U.S.A.">
        <title>Extraordinary preservation of gene collinearity over three hundred million years revealed in homosporous lycophytes.</title>
        <authorList>
            <person name="Li C."/>
            <person name="Wickell D."/>
            <person name="Kuo L.Y."/>
            <person name="Chen X."/>
            <person name="Nie B."/>
            <person name="Liao X."/>
            <person name="Peng D."/>
            <person name="Ji J."/>
            <person name="Jenkins J."/>
            <person name="Williams M."/>
            <person name="Shu S."/>
            <person name="Plott C."/>
            <person name="Barry K."/>
            <person name="Rajasekar S."/>
            <person name="Grimwood J."/>
            <person name="Han X."/>
            <person name="Sun S."/>
            <person name="Hou Z."/>
            <person name="He W."/>
            <person name="Dai G."/>
            <person name="Sun C."/>
            <person name="Schmutz J."/>
            <person name="Leebens-Mack J.H."/>
            <person name="Li F.W."/>
            <person name="Wang L."/>
        </authorList>
    </citation>
    <scope>NUCLEOTIDE SEQUENCE [LARGE SCALE GENOMIC DNA]</scope>
    <source>
        <strain evidence="2">cv. PW_Plant_1</strain>
    </source>
</reference>
<dbReference type="Proteomes" id="UP001162992">
    <property type="component" value="Chromosome 11"/>
</dbReference>
<evidence type="ECO:0000313" key="1">
    <source>
        <dbReference type="EMBL" id="KAJ7538168.1"/>
    </source>
</evidence>
<proteinExistence type="predicted"/>
<comment type="caution">
    <text evidence="1">The sequence shown here is derived from an EMBL/GenBank/DDBJ whole genome shotgun (WGS) entry which is preliminary data.</text>
</comment>